<dbReference type="EMBL" id="AM920689">
    <property type="protein sequence ID" value="CAP50347.1"/>
    <property type="molecule type" value="Genomic_DNA"/>
</dbReference>
<name>B0RPG2_XANCB</name>
<protein>
    <submittedName>
        <fullName evidence="2">Membrane protein</fullName>
    </submittedName>
</protein>
<dbReference type="Pfam" id="PF11162">
    <property type="entry name" value="DUF2946"/>
    <property type="match status" value="1"/>
</dbReference>
<dbReference type="Proteomes" id="UP000001188">
    <property type="component" value="Chromosome"/>
</dbReference>
<evidence type="ECO:0000313" key="2">
    <source>
        <dbReference type="EMBL" id="CAP50347.1"/>
    </source>
</evidence>
<evidence type="ECO:0000256" key="1">
    <source>
        <dbReference type="SAM" id="Phobius"/>
    </source>
</evidence>
<keyword evidence="1" id="KW-0472">Membrane</keyword>
<keyword evidence="1" id="KW-0812">Transmembrane</keyword>
<feature type="transmembrane region" description="Helical" evidence="1">
    <location>
        <begin position="56"/>
        <end position="75"/>
    </location>
</feature>
<organism evidence="2 3">
    <name type="scientific">Xanthomonas campestris pv. campestris (strain B100)</name>
    <dbReference type="NCBI Taxonomy" id="509169"/>
    <lineage>
        <taxon>Bacteria</taxon>
        <taxon>Pseudomonadati</taxon>
        <taxon>Pseudomonadota</taxon>
        <taxon>Gammaproteobacteria</taxon>
        <taxon>Lysobacterales</taxon>
        <taxon>Lysobacteraceae</taxon>
        <taxon>Xanthomonas</taxon>
    </lineage>
</organism>
<dbReference type="InterPro" id="IPR021333">
    <property type="entry name" value="DUF2946"/>
</dbReference>
<dbReference type="KEGG" id="xca:xcc-b100_0999"/>
<feature type="transmembrane region" description="Helical" evidence="1">
    <location>
        <begin position="142"/>
        <end position="160"/>
    </location>
</feature>
<proteinExistence type="predicted"/>
<dbReference type="HOGENOM" id="CLU_118629_0_0_6"/>
<sequence>MAVPGLCAPQPVQAIAAGGGMGKGATSRRASAATIARCDVPAYTRRMLRSLRHHRVLQSLAVLAVALMLVAPLISRWCQLPMAQPMCTSQAGDAAASVHGAHHPMPGMGAAQHHAMDAPASHHAAPAQDAGAHADACDYCVLAARLLGALALVVLCLLQLRPSKPAAPTRTHAWRALRWPALGARGPPLPA</sequence>
<keyword evidence="1" id="KW-1133">Transmembrane helix</keyword>
<evidence type="ECO:0000313" key="3">
    <source>
        <dbReference type="Proteomes" id="UP000001188"/>
    </source>
</evidence>
<gene>
    <name evidence="2" type="ORF">XCCB100_0999</name>
</gene>
<dbReference type="AlphaFoldDB" id="B0RPG2"/>
<accession>B0RPG2</accession>
<reference evidence="2 3" key="1">
    <citation type="journal article" date="2008" name="J. Biotechnol.">
        <title>The genome of Xanthomonas campestris pv. campestris B100 and its use for the reconstruction of metabolic pathways involved in xanthan biosynthesis.</title>
        <authorList>
            <person name="Vorholter F.J."/>
            <person name="Schneiker S."/>
            <person name="Goesmann A."/>
            <person name="Krause L."/>
            <person name="Bekel T."/>
            <person name="Kaiser O."/>
            <person name="Linke B."/>
            <person name="Patschkowski T."/>
            <person name="Ruckert C."/>
            <person name="Schmid J."/>
            <person name="Sidhu V.K."/>
            <person name="Sieber V."/>
            <person name="Tauch A."/>
            <person name="Watt S.A."/>
            <person name="Weisshaar B."/>
            <person name="Becker A."/>
            <person name="Niehaus K."/>
            <person name="Puhler A."/>
        </authorList>
    </citation>
    <scope>NUCLEOTIDE SEQUENCE [LARGE SCALE GENOMIC DNA]</scope>
    <source>
        <strain evidence="2 3">B100</strain>
    </source>
</reference>